<feature type="compositionally biased region" description="Basic and acidic residues" evidence="2">
    <location>
        <begin position="256"/>
        <end position="278"/>
    </location>
</feature>
<dbReference type="AlphaFoldDB" id="A0AAD1X9S3"/>
<organism evidence="3 4">
    <name type="scientific">Euplotes crassus</name>
    <dbReference type="NCBI Taxonomy" id="5936"/>
    <lineage>
        <taxon>Eukaryota</taxon>
        <taxon>Sar</taxon>
        <taxon>Alveolata</taxon>
        <taxon>Ciliophora</taxon>
        <taxon>Intramacronucleata</taxon>
        <taxon>Spirotrichea</taxon>
        <taxon>Hypotrichia</taxon>
        <taxon>Euplotida</taxon>
        <taxon>Euplotidae</taxon>
        <taxon>Moneuplotes</taxon>
    </lineage>
</organism>
<feature type="region of interest" description="Disordered" evidence="2">
    <location>
        <begin position="192"/>
        <end position="331"/>
    </location>
</feature>
<gene>
    <name evidence="3" type="ORF">ECRASSUSDP1_LOCUS7583</name>
</gene>
<proteinExistence type="predicted"/>
<dbReference type="Proteomes" id="UP001295684">
    <property type="component" value="Unassembled WGS sequence"/>
</dbReference>
<feature type="compositionally biased region" description="Basic residues" evidence="2">
    <location>
        <begin position="232"/>
        <end position="246"/>
    </location>
</feature>
<name>A0AAD1X9S3_EUPCR</name>
<evidence type="ECO:0000256" key="1">
    <source>
        <dbReference type="SAM" id="Coils"/>
    </source>
</evidence>
<keyword evidence="1" id="KW-0175">Coiled coil</keyword>
<keyword evidence="4" id="KW-1185">Reference proteome</keyword>
<feature type="compositionally biased region" description="Polar residues" evidence="2">
    <location>
        <begin position="92"/>
        <end position="107"/>
    </location>
</feature>
<feature type="compositionally biased region" description="Basic and acidic residues" evidence="2">
    <location>
        <begin position="197"/>
        <end position="219"/>
    </location>
</feature>
<protein>
    <submittedName>
        <fullName evidence="3">Uncharacterized protein</fullName>
    </submittedName>
</protein>
<reference evidence="3" key="1">
    <citation type="submission" date="2023-07" db="EMBL/GenBank/DDBJ databases">
        <authorList>
            <consortium name="AG Swart"/>
            <person name="Singh M."/>
            <person name="Singh A."/>
            <person name="Seah K."/>
            <person name="Emmerich C."/>
        </authorList>
    </citation>
    <scope>NUCLEOTIDE SEQUENCE</scope>
    <source>
        <strain evidence="3">DP1</strain>
    </source>
</reference>
<dbReference type="EMBL" id="CAMPGE010007388">
    <property type="protein sequence ID" value="CAI2366310.1"/>
    <property type="molecule type" value="Genomic_DNA"/>
</dbReference>
<evidence type="ECO:0000313" key="3">
    <source>
        <dbReference type="EMBL" id="CAI2366310.1"/>
    </source>
</evidence>
<sequence>MLGYAKDHAVLKEAIDHERRFYKNHASDQRLKYAGKRQEGVSEDSKWKGYREKNPRLDAYYRICERYQKNRVSLGKKQQEIFQQNKEPYTSLGSSHRFMRSSSQGSLPLTIPQKSPGVQVMPSTRYMRVSTSVMSLRGSARRQKMIQSRKGGSQLTSKALHSLPVAKPRFNEKEMKALSKYYKNKAASQRLSIARNSSEHEQRKLPLNEELSQRVENLKNEIITQRETYPKKERRKKHKSSRRKKLKLEEEDKEEPESASKLKKDNSLIEEKEEENKSSETSSEGEGEGDLSCKGEESEESVEEIDTKIFSMRSTLSGEKSKRSSVRTASTYVSQLRSEIRSERKLRLKMEKEISDLKKLSKNMKKHLQNDVISLVTLSGYSRR</sequence>
<feature type="region of interest" description="Disordered" evidence="2">
    <location>
        <begin position="92"/>
        <end position="117"/>
    </location>
</feature>
<accession>A0AAD1X9S3</accession>
<evidence type="ECO:0000313" key="4">
    <source>
        <dbReference type="Proteomes" id="UP001295684"/>
    </source>
</evidence>
<feature type="coiled-coil region" evidence="1">
    <location>
        <begin position="333"/>
        <end position="370"/>
    </location>
</feature>
<comment type="caution">
    <text evidence="3">The sequence shown here is derived from an EMBL/GenBank/DDBJ whole genome shotgun (WGS) entry which is preliminary data.</text>
</comment>
<evidence type="ECO:0000256" key="2">
    <source>
        <dbReference type="SAM" id="MobiDB-lite"/>
    </source>
</evidence>